<name>A0A9X7M2S7_BACCE</name>
<evidence type="ECO:0000313" key="2">
    <source>
        <dbReference type="Proteomes" id="UP000321735"/>
    </source>
</evidence>
<evidence type="ECO:0000313" key="1">
    <source>
        <dbReference type="EMBL" id="QDZ76963.1"/>
    </source>
</evidence>
<accession>A0A9X7M2S7</accession>
<proteinExistence type="predicted"/>
<sequence>MPAYIANATSNQYANWSIKIFTHKYQTKSLCDVEDFKAEFYNDVNELKDVTTVSYVENTLKLEQTDSKNLVIDSNILRSMLRLGK</sequence>
<dbReference type="AlphaFoldDB" id="A0A9X7M2S7"/>
<dbReference type="EMBL" id="CP031778">
    <property type="protein sequence ID" value="QDZ76963.1"/>
    <property type="molecule type" value="Genomic_DNA"/>
</dbReference>
<reference evidence="1 2" key="1">
    <citation type="journal article" date="2019" name="Ecotoxicol. Environ. Saf.">
        <title>Microbial characterization of heavy metal resistant bacterial strains isolated from an electroplating wastewater treatment plant.</title>
        <authorList>
            <person name="Cai X."/>
            <person name="Zheng X."/>
            <person name="Zhang D."/>
            <person name="Iqbal W."/>
            <person name="Liu C."/>
            <person name="Yang B."/>
            <person name="Zhao X."/>
            <person name="Lu X."/>
            <person name="Mao Y."/>
        </authorList>
    </citation>
    <scope>NUCLEOTIDE SEQUENCE [LARGE SCALE GENOMIC DNA]</scope>
    <source>
        <strain evidence="1 2">Co1-1</strain>
    </source>
</reference>
<gene>
    <name evidence="1" type="ORF">D0437_29665</name>
</gene>
<organism evidence="1 2">
    <name type="scientific">Bacillus cereus</name>
    <dbReference type="NCBI Taxonomy" id="1396"/>
    <lineage>
        <taxon>Bacteria</taxon>
        <taxon>Bacillati</taxon>
        <taxon>Bacillota</taxon>
        <taxon>Bacilli</taxon>
        <taxon>Bacillales</taxon>
        <taxon>Bacillaceae</taxon>
        <taxon>Bacillus</taxon>
        <taxon>Bacillus cereus group</taxon>
    </lineage>
</organism>
<dbReference type="Proteomes" id="UP000321735">
    <property type="component" value="Chromosome"/>
</dbReference>
<protein>
    <submittedName>
        <fullName evidence="1">Uncharacterized protein</fullName>
    </submittedName>
</protein>